<keyword evidence="2 9" id="KW-0813">Transport</keyword>
<evidence type="ECO:0000313" key="12">
    <source>
        <dbReference type="Proteomes" id="UP000009374"/>
    </source>
</evidence>
<feature type="transmembrane region" description="Helical" evidence="9">
    <location>
        <begin position="164"/>
        <end position="186"/>
    </location>
</feature>
<dbReference type="Gene3D" id="1.20.1640.10">
    <property type="entry name" value="Multidrug efflux transporter AcrB transmembrane domain"/>
    <property type="match status" value="1"/>
</dbReference>
<dbReference type="GO" id="GO:0043952">
    <property type="term" value="P:protein transport by the Sec complex"/>
    <property type="evidence" value="ECO:0007669"/>
    <property type="project" value="UniProtKB-UniRule"/>
</dbReference>
<dbReference type="Proteomes" id="UP000009374">
    <property type="component" value="Unassembled WGS sequence"/>
</dbReference>
<comment type="caution">
    <text evidence="9">Lacks conserved residue(s) required for the propagation of feature annotation.</text>
</comment>
<evidence type="ECO:0000256" key="9">
    <source>
        <dbReference type="HAMAP-Rule" id="MF_01464"/>
    </source>
</evidence>
<dbReference type="InterPro" id="IPR022645">
    <property type="entry name" value="SecD/SecF_bac"/>
</dbReference>
<evidence type="ECO:0000256" key="3">
    <source>
        <dbReference type="ARBA" id="ARBA00022475"/>
    </source>
</evidence>
<dbReference type="Pfam" id="PF07549">
    <property type="entry name" value="Sec_GG"/>
    <property type="match status" value="1"/>
</dbReference>
<dbReference type="InterPro" id="IPR005665">
    <property type="entry name" value="SecF_bac"/>
</dbReference>
<dbReference type="EMBL" id="GG693869">
    <property type="protein sequence ID" value="EES53099.1"/>
    <property type="molecule type" value="Genomic_DNA"/>
</dbReference>
<evidence type="ECO:0000256" key="5">
    <source>
        <dbReference type="ARBA" id="ARBA00022927"/>
    </source>
</evidence>
<keyword evidence="3 9" id="KW-1003">Cell membrane</keyword>
<keyword evidence="4 9" id="KW-0812">Transmembrane</keyword>
<dbReference type="HAMAP" id="MF_01464_B">
    <property type="entry name" value="SecF_B"/>
    <property type="match status" value="1"/>
</dbReference>
<dbReference type="InterPro" id="IPR022813">
    <property type="entry name" value="SecD/SecF_arch_bac"/>
</dbReference>
<evidence type="ECO:0000259" key="10">
    <source>
        <dbReference type="Pfam" id="PF02355"/>
    </source>
</evidence>
<sequence>MFELIRNPSIDFMGKKKISLGLSSLLVLIGLFALLQIARGQANLGIDFTGGTALLVHFDRPEPISEVRAVLSGNGFSGAQIQNVNGTSDLFIRVKARSESAHSVTESLLALLHGHFAGNPLTIRQSIEIGPTIGSELAGKALVAIFFSLVGFILYIAVRFEFRFGLAAAISTFHNVIAVLGILYLLHVEINLLIVTSLLTLAGYSLTDTVVVFDRIREQMRRSVRQTPEALINSGINQVLSRTVVVSLTVELVLFALLIGGGPVIHDFSLALFIGVLVGTYASIFVASPLLLILPGRRKGLGFAPRKPAPEKNGV</sequence>
<feature type="transmembrane region" description="Helical" evidence="9">
    <location>
        <begin position="137"/>
        <end position="157"/>
    </location>
</feature>
<name>C6HWC1_9BACT</name>
<reference evidence="11 12" key="1">
    <citation type="journal article" date="2009" name="Appl. Environ. Microbiol.">
        <title>Community genomic and proteomic analyses of chemoautotrophic iron-oxidizing "Leptospirillum rubarum" (Group II) and "Leptospirillum ferrodiazotrophum" (Group III) bacteria in acid mine drainage biofilms.</title>
        <authorList>
            <person name="Goltsman D.S."/>
            <person name="Denef V.J."/>
            <person name="Singer S.W."/>
            <person name="VerBerkmoes N.C."/>
            <person name="Lefsrud M."/>
            <person name="Mueller R.S."/>
            <person name="Dick G.J."/>
            <person name="Sun C.L."/>
            <person name="Wheeler K.E."/>
            <person name="Zemla A."/>
            <person name="Baker B.J."/>
            <person name="Hauser L."/>
            <person name="Land M."/>
            <person name="Shah M.B."/>
            <person name="Thelen M.P."/>
            <person name="Hettich R.L."/>
            <person name="Banfield J.F."/>
        </authorList>
    </citation>
    <scope>NUCLEOTIDE SEQUENCE [LARGE SCALE GENOMIC DNA]</scope>
</reference>
<feature type="transmembrane region" description="Helical" evidence="9">
    <location>
        <begin position="192"/>
        <end position="213"/>
    </location>
</feature>
<evidence type="ECO:0000256" key="2">
    <source>
        <dbReference type="ARBA" id="ARBA00022448"/>
    </source>
</evidence>
<organism evidence="11 12">
    <name type="scientific">Leptospirillum ferrodiazotrophum</name>
    <dbReference type="NCBI Taxonomy" id="412449"/>
    <lineage>
        <taxon>Bacteria</taxon>
        <taxon>Pseudomonadati</taxon>
        <taxon>Nitrospirota</taxon>
        <taxon>Nitrospiria</taxon>
        <taxon>Nitrospirales</taxon>
        <taxon>Nitrospiraceae</taxon>
        <taxon>Leptospirillum</taxon>
    </lineage>
</organism>
<keyword evidence="8 9" id="KW-0472">Membrane</keyword>
<protein>
    <recommendedName>
        <fullName evidence="9">Protein-export membrane protein SecF</fullName>
    </recommendedName>
</protein>
<comment type="function">
    <text evidence="9">Part of the Sec protein translocase complex. Interacts with the SecYEG preprotein conducting channel. SecDF uses the proton motive force (PMF) to complete protein translocation after the ATP-dependent function of SecA.</text>
</comment>
<feature type="transmembrane region" description="Helical" evidence="9">
    <location>
        <begin position="244"/>
        <end position="265"/>
    </location>
</feature>
<keyword evidence="12" id="KW-1185">Reference proteome</keyword>
<evidence type="ECO:0000313" key="11">
    <source>
        <dbReference type="EMBL" id="EES53099.1"/>
    </source>
</evidence>
<keyword evidence="5 9" id="KW-0653">Protein transport</keyword>
<feature type="transmembrane region" description="Helical" evidence="9">
    <location>
        <begin position="271"/>
        <end position="294"/>
    </location>
</feature>
<keyword evidence="7 9" id="KW-0811">Translocation</keyword>
<dbReference type="AlphaFoldDB" id="C6HWC1"/>
<dbReference type="NCBIfam" id="TIGR00966">
    <property type="entry name" value="transloc_SecF"/>
    <property type="match status" value="1"/>
</dbReference>
<feature type="domain" description="Protein export membrane protein SecD/SecF C-terminal" evidence="10">
    <location>
        <begin position="122"/>
        <end position="294"/>
    </location>
</feature>
<dbReference type="PANTHER" id="PTHR30081">
    <property type="entry name" value="PROTEIN-EXPORT MEMBRANE PROTEIN SEC"/>
    <property type="match status" value="1"/>
</dbReference>
<gene>
    <name evidence="9" type="primary">secF</name>
    <name evidence="11" type="ORF">UBAL3_80420049</name>
</gene>
<dbReference type="PRINTS" id="PR01755">
    <property type="entry name" value="SECFTRNLCASE"/>
</dbReference>
<evidence type="ECO:0000256" key="1">
    <source>
        <dbReference type="ARBA" id="ARBA00004651"/>
    </source>
</evidence>
<dbReference type="InterPro" id="IPR022646">
    <property type="entry name" value="SecD/SecF_CS"/>
</dbReference>
<proteinExistence type="inferred from homology"/>
<keyword evidence="6 9" id="KW-1133">Transmembrane helix</keyword>
<dbReference type="Pfam" id="PF02355">
    <property type="entry name" value="SecD_SecF_C"/>
    <property type="match status" value="1"/>
</dbReference>
<accession>C6HWC1</accession>
<dbReference type="InterPro" id="IPR048634">
    <property type="entry name" value="SecD_SecF_C"/>
</dbReference>
<comment type="subcellular location">
    <subcellularLocation>
        <location evidence="1 9">Cell membrane</location>
        <topology evidence="1 9">Multi-pass membrane protein</topology>
    </subcellularLocation>
</comment>
<dbReference type="GO" id="GO:0015450">
    <property type="term" value="F:protein-transporting ATPase activity"/>
    <property type="evidence" value="ECO:0007669"/>
    <property type="project" value="InterPro"/>
</dbReference>
<evidence type="ECO:0000256" key="8">
    <source>
        <dbReference type="ARBA" id="ARBA00023136"/>
    </source>
</evidence>
<comment type="subunit">
    <text evidence="9">Forms a complex with SecD. Part of the essential Sec protein translocation apparatus which comprises SecA, SecYEG and auxiliary proteins SecDF. Other proteins may also be involved.</text>
</comment>
<evidence type="ECO:0000256" key="7">
    <source>
        <dbReference type="ARBA" id="ARBA00023010"/>
    </source>
</evidence>
<evidence type="ECO:0000256" key="6">
    <source>
        <dbReference type="ARBA" id="ARBA00022989"/>
    </source>
</evidence>
<evidence type="ECO:0000256" key="4">
    <source>
        <dbReference type="ARBA" id="ARBA00022692"/>
    </source>
</evidence>
<dbReference type="GO" id="GO:0006605">
    <property type="term" value="P:protein targeting"/>
    <property type="evidence" value="ECO:0007669"/>
    <property type="project" value="UniProtKB-UniRule"/>
</dbReference>
<dbReference type="SUPFAM" id="SSF82866">
    <property type="entry name" value="Multidrug efflux transporter AcrB transmembrane domain"/>
    <property type="match status" value="1"/>
</dbReference>
<dbReference type="GO" id="GO:0065002">
    <property type="term" value="P:intracellular protein transmembrane transport"/>
    <property type="evidence" value="ECO:0007669"/>
    <property type="project" value="UniProtKB-UniRule"/>
</dbReference>
<dbReference type="GO" id="GO:0005886">
    <property type="term" value="C:plasma membrane"/>
    <property type="evidence" value="ECO:0007669"/>
    <property type="project" value="UniProtKB-SubCell"/>
</dbReference>
<dbReference type="PANTHER" id="PTHR30081:SF8">
    <property type="entry name" value="PROTEIN TRANSLOCASE SUBUNIT SECF"/>
    <property type="match status" value="1"/>
</dbReference>
<comment type="similarity">
    <text evidence="9">Belongs to the SecD/SecF family. SecF subfamily.</text>
</comment>